<dbReference type="EMBL" id="LCFB01000026">
    <property type="protein sequence ID" value="KKS84153.1"/>
    <property type="molecule type" value="Genomic_DNA"/>
</dbReference>
<dbReference type="STRING" id="1618436.UV59_C0026G0003"/>
<dbReference type="NCBIfam" id="TIGR03725">
    <property type="entry name" value="T6A_YeaZ"/>
    <property type="match status" value="1"/>
</dbReference>
<dbReference type="PATRIC" id="fig|1618436.3.peg.1146"/>
<evidence type="ECO:0000313" key="2">
    <source>
        <dbReference type="EMBL" id="KKS84153.1"/>
    </source>
</evidence>
<sequence>MGFQDLKCLLMPKRVRHDNKIRIETLYVNHDELKIMSKLPIILSIDTSDSTQTTIRIIRAGAEKKYEEATSENKSQNVLPLMMQALKQEKLTLGEITEIKVNPGPGSFTGVRVGVTVANTLGWVLGIPVNGKKIELPKYAESKYD</sequence>
<dbReference type="InterPro" id="IPR000905">
    <property type="entry name" value="Gcp-like_dom"/>
</dbReference>
<dbReference type="GO" id="GO:0002949">
    <property type="term" value="P:tRNA threonylcarbamoyladenosine modification"/>
    <property type="evidence" value="ECO:0007669"/>
    <property type="project" value="InterPro"/>
</dbReference>
<dbReference type="Gene3D" id="3.30.420.40">
    <property type="match status" value="1"/>
</dbReference>
<dbReference type="SUPFAM" id="SSF53067">
    <property type="entry name" value="Actin-like ATPase domain"/>
    <property type="match status" value="1"/>
</dbReference>
<dbReference type="InterPro" id="IPR043129">
    <property type="entry name" value="ATPase_NBD"/>
</dbReference>
<evidence type="ECO:0000259" key="1">
    <source>
        <dbReference type="Pfam" id="PF00814"/>
    </source>
</evidence>
<dbReference type="InterPro" id="IPR022496">
    <property type="entry name" value="T6A_TsaB"/>
</dbReference>
<protein>
    <submittedName>
        <fullName evidence="2">YdiC</fullName>
    </submittedName>
</protein>
<evidence type="ECO:0000313" key="3">
    <source>
        <dbReference type="Proteomes" id="UP000034543"/>
    </source>
</evidence>
<gene>
    <name evidence="2" type="ORF">UV59_C0026G0003</name>
</gene>
<reference evidence="2 3" key="1">
    <citation type="journal article" date="2015" name="Nature">
        <title>rRNA introns, odd ribosomes, and small enigmatic genomes across a large radiation of phyla.</title>
        <authorList>
            <person name="Brown C.T."/>
            <person name="Hug L.A."/>
            <person name="Thomas B.C."/>
            <person name="Sharon I."/>
            <person name="Castelle C.J."/>
            <person name="Singh A."/>
            <person name="Wilkins M.J."/>
            <person name="Williams K.H."/>
            <person name="Banfield J.F."/>
        </authorList>
    </citation>
    <scope>NUCLEOTIDE SEQUENCE [LARGE SCALE GENOMIC DNA]</scope>
</reference>
<dbReference type="AlphaFoldDB" id="A0A0G1FBF0"/>
<comment type="caution">
    <text evidence="2">The sequence shown here is derived from an EMBL/GenBank/DDBJ whole genome shotgun (WGS) entry which is preliminary data.</text>
</comment>
<accession>A0A0G1FBF0</accession>
<dbReference type="Proteomes" id="UP000034543">
    <property type="component" value="Unassembled WGS sequence"/>
</dbReference>
<dbReference type="Pfam" id="PF00814">
    <property type="entry name" value="TsaD"/>
    <property type="match status" value="1"/>
</dbReference>
<feature type="domain" description="Gcp-like" evidence="1">
    <location>
        <begin position="68"/>
        <end position="129"/>
    </location>
</feature>
<organism evidence="2 3">
    <name type="scientific">Candidatus Gottesmanbacteria bacterium GW2011_GWA1_43_11</name>
    <dbReference type="NCBI Taxonomy" id="1618436"/>
    <lineage>
        <taxon>Bacteria</taxon>
        <taxon>Candidatus Gottesmaniibacteriota</taxon>
    </lineage>
</organism>
<proteinExistence type="predicted"/>
<name>A0A0G1FBF0_9BACT</name>